<evidence type="ECO:0000313" key="3">
    <source>
        <dbReference type="Proteomes" id="UP000829817"/>
    </source>
</evidence>
<evidence type="ECO:0000256" key="1">
    <source>
        <dbReference type="SAM" id="Phobius"/>
    </source>
</evidence>
<evidence type="ECO:0000313" key="2">
    <source>
        <dbReference type="EMBL" id="UOO82529.1"/>
    </source>
</evidence>
<dbReference type="Proteomes" id="UP000829817">
    <property type="component" value="Chromosome"/>
</dbReference>
<protein>
    <submittedName>
        <fullName evidence="2">DUF1294 domain-containing protein</fullName>
    </submittedName>
</protein>
<keyword evidence="3" id="KW-1185">Reference proteome</keyword>
<gene>
    <name evidence="2" type="ORF">LVJ83_03410</name>
</gene>
<keyword evidence="1" id="KW-0472">Membrane</keyword>
<dbReference type="EMBL" id="CP091508">
    <property type="protein sequence ID" value="UOO82529.1"/>
    <property type="molecule type" value="Genomic_DNA"/>
</dbReference>
<keyword evidence="1" id="KW-0812">Transmembrane</keyword>
<keyword evidence="1" id="KW-1133">Transmembrane helix</keyword>
<reference evidence="2 3" key="1">
    <citation type="journal article" date="2022" name="Res Sq">
        <title>Evolution of multicellular longitudinally dividing oral cavity symbionts (Neisseriaceae).</title>
        <authorList>
            <person name="Nyongesa S."/>
            <person name="Weber P."/>
            <person name="Bernet E."/>
            <person name="Pullido F."/>
            <person name="Nieckarz M."/>
            <person name="Delaby M."/>
            <person name="Nieves C."/>
            <person name="Viehboeck T."/>
            <person name="Krause N."/>
            <person name="Rivera-Millot A."/>
            <person name="Nakamura A."/>
            <person name="Vischer N."/>
            <person name="VanNieuwenhze M."/>
            <person name="Brun Y."/>
            <person name="Cava F."/>
            <person name="Bulgheresi S."/>
            <person name="Veyrier F."/>
        </authorList>
    </citation>
    <scope>NUCLEOTIDE SEQUENCE [LARGE SCALE GENOMIC DNA]</scope>
    <source>
        <strain evidence="2 3">CCUG 63373m</strain>
    </source>
</reference>
<feature type="transmembrane region" description="Helical" evidence="1">
    <location>
        <begin position="49"/>
        <end position="66"/>
    </location>
</feature>
<dbReference type="Pfam" id="PF06961">
    <property type="entry name" value="DUF1294"/>
    <property type="match status" value="1"/>
</dbReference>
<name>A0ABY4DUY3_9NEIS</name>
<sequence length="68" mass="7638">MSNGKGGRKHRIAEKSLHVVALAGGWPGAQLGRLVFRHKTVKASFIHRFWLMAALNVAITFGMLYYNR</sequence>
<proteinExistence type="predicted"/>
<dbReference type="InterPro" id="IPR010718">
    <property type="entry name" value="DUF1294"/>
</dbReference>
<accession>A0ABY4DUY3</accession>
<organism evidence="2 3">
    <name type="scientific">Uruburuella testudinis</name>
    <dbReference type="NCBI Taxonomy" id="1282863"/>
    <lineage>
        <taxon>Bacteria</taxon>
        <taxon>Pseudomonadati</taxon>
        <taxon>Pseudomonadota</taxon>
        <taxon>Betaproteobacteria</taxon>
        <taxon>Neisseriales</taxon>
        <taxon>Neisseriaceae</taxon>
        <taxon>Uruburuella</taxon>
    </lineage>
</organism>